<dbReference type="AlphaFoldDB" id="A0A0C9XM13"/>
<accession>A0A0C9XM13</accession>
<protein>
    <submittedName>
        <fullName evidence="2">Uncharacterized protein</fullName>
    </submittedName>
</protein>
<dbReference type="EMBL" id="KN838666">
    <property type="protein sequence ID" value="KIJ98556.1"/>
    <property type="molecule type" value="Genomic_DNA"/>
</dbReference>
<dbReference type="Proteomes" id="UP000054477">
    <property type="component" value="Unassembled WGS sequence"/>
</dbReference>
<reference evidence="3" key="2">
    <citation type="submission" date="2015-01" db="EMBL/GenBank/DDBJ databases">
        <title>Evolutionary Origins and Diversification of the Mycorrhizal Mutualists.</title>
        <authorList>
            <consortium name="DOE Joint Genome Institute"/>
            <consortium name="Mycorrhizal Genomics Consortium"/>
            <person name="Kohler A."/>
            <person name="Kuo A."/>
            <person name="Nagy L.G."/>
            <person name="Floudas D."/>
            <person name="Copeland A."/>
            <person name="Barry K.W."/>
            <person name="Cichocki N."/>
            <person name="Veneault-Fourrey C."/>
            <person name="LaButti K."/>
            <person name="Lindquist E.A."/>
            <person name="Lipzen A."/>
            <person name="Lundell T."/>
            <person name="Morin E."/>
            <person name="Murat C."/>
            <person name="Riley R."/>
            <person name="Ohm R."/>
            <person name="Sun H."/>
            <person name="Tunlid A."/>
            <person name="Henrissat B."/>
            <person name="Grigoriev I.V."/>
            <person name="Hibbett D.S."/>
            <person name="Martin F."/>
        </authorList>
    </citation>
    <scope>NUCLEOTIDE SEQUENCE [LARGE SCALE GENOMIC DNA]</scope>
    <source>
        <strain evidence="3">LaAM-08-1</strain>
    </source>
</reference>
<evidence type="ECO:0000313" key="2">
    <source>
        <dbReference type="EMBL" id="KIJ98556.1"/>
    </source>
</evidence>
<evidence type="ECO:0000313" key="3">
    <source>
        <dbReference type="Proteomes" id="UP000054477"/>
    </source>
</evidence>
<feature type="region of interest" description="Disordered" evidence="1">
    <location>
        <begin position="332"/>
        <end position="368"/>
    </location>
</feature>
<proteinExistence type="predicted"/>
<dbReference type="OrthoDB" id="2996045at2759"/>
<dbReference type="HOGENOM" id="CLU_709933_0_0_1"/>
<gene>
    <name evidence="2" type="ORF">K443DRAFT_680674</name>
</gene>
<reference evidence="2 3" key="1">
    <citation type="submission" date="2014-04" db="EMBL/GenBank/DDBJ databases">
        <authorList>
            <consortium name="DOE Joint Genome Institute"/>
            <person name="Kuo A."/>
            <person name="Kohler A."/>
            <person name="Nagy L.G."/>
            <person name="Floudas D."/>
            <person name="Copeland A."/>
            <person name="Barry K.W."/>
            <person name="Cichocki N."/>
            <person name="Veneault-Fourrey C."/>
            <person name="LaButti K."/>
            <person name="Lindquist E.A."/>
            <person name="Lipzen A."/>
            <person name="Lundell T."/>
            <person name="Morin E."/>
            <person name="Murat C."/>
            <person name="Sun H."/>
            <person name="Tunlid A."/>
            <person name="Henrissat B."/>
            <person name="Grigoriev I.V."/>
            <person name="Hibbett D.S."/>
            <person name="Martin F."/>
            <person name="Nordberg H.P."/>
            <person name="Cantor M.N."/>
            <person name="Hua S.X."/>
        </authorList>
    </citation>
    <scope>NUCLEOTIDE SEQUENCE [LARGE SCALE GENOMIC DNA]</scope>
    <source>
        <strain evidence="2 3">LaAM-08-1</strain>
    </source>
</reference>
<keyword evidence="3" id="KW-1185">Reference proteome</keyword>
<sequence>MPTTPSLVSDCASSASPSRVAKSTTLFRAWKDRAKVVMADIGIPPSNVIDHFDRLYKLEVPSILVQGPLPPSFLHDEPEFRSRVKTWASTISTVEEDEFGILAALPILAFAFRRIRNTSNNRSKEHAQRRGIDDIIELAFSARRDRHCDFRVEESYRLVESPGNPDAVSDTLVTIPSTTIAYKIDLARTLFQDPSTADHLYWSTGASKDGFSIIGLAGEFKKDEDDSNMNQAIMALATAQAQRKALGLKDSIIMGAIASRGCVQIFSSYWTSENSPSCVCIHAHKQLFDLSEPSQLIHLYVFFSKLERDFQGTLALELKTLSIPTETAIQDHQCRIPDHSRKRRRTEAGEGSSAGNRGEAGGNGGVVDADGFDGDYHMDIMKWRDEVVK</sequence>
<evidence type="ECO:0000256" key="1">
    <source>
        <dbReference type="SAM" id="MobiDB-lite"/>
    </source>
</evidence>
<name>A0A0C9XM13_9AGAR</name>
<organism evidence="2 3">
    <name type="scientific">Laccaria amethystina LaAM-08-1</name>
    <dbReference type="NCBI Taxonomy" id="1095629"/>
    <lineage>
        <taxon>Eukaryota</taxon>
        <taxon>Fungi</taxon>
        <taxon>Dikarya</taxon>
        <taxon>Basidiomycota</taxon>
        <taxon>Agaricomycotina</taxon>
        <taxon>Agaricomycetes</taxon>
        <taxon>Agaricomycetidae</taxon>
        <taxon>Agaricales</taxon>
        <taxon>Agaricineae</taxon>
        <taxon>Hydnangiaceae</taxon>
        <taxon>Laccaria</taxon>
    </lineage>
</organism>